<dbReference type="HOGENOM" id="CLU_456325_0_0_1"/>
<feature type="domain" description="MYND-type" evidence="5">
    <location>
        <begin position="505"/>
        <end position="542"/>
    </location>
</feature>
<evidence type="ECO:0000313" key="6">
    <source>
        <dbReference type="EMBL" id="KDQ07620.1"/>
    </source>
</evidence>
<proteinExistence type="predicted"/>
<reference evidence="7" key="1">
    <citation type="journal article" date="2014" name="Proc. Natl. Acad. Sci. U.S.A.">
        <title>Extensive sampling of basidiomycete genomes demonstrates inadequacy of the white-rot/brown-rot paradigm for wood decay fungi.</title>
        <authorList>
            <person name="Riley R."/>
            <person name="Salamov A.A."/>
            <person name="Brown D.W."/>
            <person name="Nagy L.G."/>
            <person name="Floudas D."/>
            <person name="Held B.W."/>
            <person name="Levasseur A."/>
            <person name="Lombard V."/>
            <person name="Morin E."/>
            <person name="Otillar R."/>
            <person name="Lindquist E.A."/>
            <person name="Sun H."/>
            <person name="LaButti K.M."/>
            <person name="Schmutz J."/>
            <person name="Jabbour D."/>
            <person name="Luo H."/>
            <person name="Baker S.E."/>
            <person name="Pisabarro A.G."/>
            <person name="Walton J.D."/>
            <person name="Blanchette R.A."/>
            <person name="Henrissat B."/>
            <person name="Martin F."/>
            <person name="Cullen D."/>
            <person name="Hibbett D.S."/>
            <person name="Grigoriev I.V."/>
        </authorList>
    </citation>
    <scope>NUCLEOTIDE SEQUENCE [LARGE SCALE GENOMIC DNA]</scope>
    <source>
        <strain evidence="7">FD-172 SS1</strain>
    </source>
</reference>
<dbReference type="OrthoDB" id="432970at2759"/>
<dbReference type="PROSITE" id="PS01360">
    <property type="entry name" value="ZF_MYND_1"/>
    <property type="match status" value="1"/>
</dbReference>
<dbReference type="Proteomes" id="UP000027195">
    <property type="component" value="Unassembled WGS sequence"/>
</dbReference>
<accession>A0A067LZ14</accession>
<keyword evidence="1" id="KW-0479">Metal-binding</keyword>
<evidence type="ECO:0000256" key="4">
    <source>
        <dbReference type="SAM" id="MobiDB-lite"/>
    </source>
</evidence>
<dbReference type="InParanoid" id="A0A067LZ14"/>
<dbReference type="AlphaFoldDB" id="A0A067LZ14"/>
<gene>
    <name evidence="6" type="ORF">BOTBODRAFT_70311</name>
</gene>
<feature type="compositionally biased region" description="Low complexity" evidence="4">
    <location>
        <begin position="578"/>
        <end position="592"/>
    </location>
</feature>
<evidence type="ECO:0000256" key="1">
    <source>
        <dbReference type="ARBA" id="ARBA00022723"/>
    </source>
</evidence>
<dbReference type="SUPFAM" id="SSF144232">
    <property type="entry name" value="HIT/MYND zinc finger-like"/>
    <property type="match status" value="1"/>
</dbReference>
<protein>
    <recommendedName>
        <fullName evidence="5">MYND-type domain-containing protein</fullName>
    </recommendedName>
</protein>
<dbReference type="EMBL" id="KL198104">
    <property type="protein sequence ID" value="KDQ07620.1"/>
    <property type="molecule type" value="Genomic_DNA"/>
</dbReference>
<feature type="region of interest" description="Disordered" evidence="4">
    <location>
        <begin position="556"/>
        <end position="600"/>
    </location>
</feature>
<dbReference type="GO" id="GO:0008270">
    <property type="term" value="F:zinc ion binding"/>
    <property type="evidence" value="ECO:0007669"/>
    <property type="project" value="UniProtKB-KW"/>
</dbReference>
<keyword evidence="7" id="KW-1185">Reference proteome</keyword>
<organism evidence="6 7">
    <name type="scientific">Botryobasidium botryosum (strain FD-172 SS1)</name>
    <dbReference type="NCBI Taxonomy" id="930990"/>
    <lineage>
        <taxon>Eukaryota</taxon>
        <taxon>Fungi</taxon>
        <taxon>Dikarya</taxon>
        <taxon>Basidiomycota</taxon>
        <taxon>Agaricomycotina</taxon>
        <taxon>Agaricomycetes</taxon>
        <taxon>Cantharellales</taxon>
        <taxon>Botryobasidiaceae</taxon>
        <taxon>Botryobasidium</taxon>
    </lineage>
</organism>
<keyword evidence="3" id="KW-0862">Zinc</keyword>
<sequence length="600" mass="66660">MPDYAQIITHTSEQTLQWHGLCRSNPGRVSRTLVLRAGQRTREGDNQGDIYPAIEAVKAISMIRGANNPAWVNLVEGGIADALCKNVPEMVTFLQTLLGMPQELRDRVTNELPSPYFTPLEILCNAACNFQYPSTKTDRKVIAALRKNWSEMMDRIWNEPENTLRPEDSHTRERIVVAQIVARLLITDPNFTGILYEPSDLTVQIIARHWKYSRKNSDMRTTSSILYALIDPSEMHPRQEAYFRSNGLDAKLSQIIPKILLGVSPTVHSSKQQQAKTLLAAFAENLLRSTGHTSAHQLDLLMIILHVARDRAKEDDAIPEVTKAALRSTPLWSALFRLLKKSAKPGPSDESDPEQEKAHRLRFMRSAVGVAANTLHDASFDNPDQCEPLLRIWANENFFGALEETIEILITRPGMAMQLTRLASGIETTVDKGSPALQNLYRAQFPHWRIIGTLIRNDIKKQQVAGPPPPYILGQIAPPDSTVWDHAAWQCFGSLQFRCMDRTLCGKRGCENPGNIACMCQVLKYCSEDCKTKDAKDHQLACGLLGLLEKIINEVSQSESAPRPAGTASGKKKKKSRASTTGSGPASTASGADPQIDELD</sequence>
<name>A0A067LZ14_BOTB1</name>
<evidence type="ECO:0000256" key="3">
    <source>
        <dbReference type="ARBA" id="ARBA00022833"/>
    </source>
</evidence>
<evidence type="ECO:0000259" key="5">
    <source>
        <dbReference type="PROSITE" id="PS01360"/>
    </source>
</evidence>
<keyword evidence="2" id="KW-0863">Zinc-finger</keyword>
<dbReference type="InterPro" id="IPR002893">
    <property type="entry name" value="Znf_MYND"/>
</dbReference>
<evidence type="ECO:0000256" key="2">
    <source>
        <dbReference type="ARBA" id="ARBA00022771"/>
    </source>
</evidence>
<evidence type="ECO:0000313" key="7">
    <source>
        <dbReference type="Proteomes" id="UP000027195"/>
    </source>
</evidence>